<evidence type="ECO:0000256" key="2">
    <source>
        <dbReference type="ARBA" id="ARBA00000565"/>
    </source>
</evidence>
<evidence type="ECO:0000256" key="9">
    <source>
        <dbReference type="ARBA" id="ARBA00037917"/>
    </source>
</evidence>
<comment type="similarity">
    <text evidence="4">Belongs to the ThiD family.</text>
</comment>
<evidence type="ECO:0000313" key="14">
    <source>
        <dbReference type="Proteomes" id="UP000622405"/>
    </source>
</evidence>
<dbReference type="EC" id="2.7.1.49" evidence="5"/>
<dbReference type="EC" id="2.7.4.7" evidence="6"/>
<dbReference type="NCBIfam" id="TIGR00097">
    <property type="entry name" value="HMP-P_kinase"/>
    <property type="match status" value="1"/>
</dbReference>
<evidence type="ECO:0000256" key="4">
    <source>
        <dbReference type="ARBA" id="ARBA00009879"/>
    </source>
</evidence>
<dbReference type="PANTHER" id="PTHR20858">
    <property type="entry name" value="PHOSPHOMETHYLPYRIMIDINE KINASE"/>
    <property type="match status" value="1"/>
</dbReference>
<dbReference type="PANTHER" id="PTHR20858:SF17">
    <property type="entry name" value="HYDROXYMETHYLPYRIMIDINE_PHOSPHOMETHYLPYRIMIDINE KINASE THI20-RELATED"/>
    <property type="match status" value="1"/>
</dbReference>
<organism evidence="13 14">
    <name type="scientific">Acetobacterium malicum</name>
    <dbReference type="NCBI Taxonomy" id="52692"/>
    <lineage>
        <taxon>Bacteria</taxon>
        <taxon>Bacillati</taxon>
        <taxon>Bacillota</taxon>
        <taxon>Clostridia</taxon>
        <taxon>Eubacteriales</taxon>
        <taxon>Eubacteriaceae</taxon>
        <taxon>Acetobacterium</taxon>
    </lineage>
</organism>
<evidence type="ECO:0000256" key="3">
    <source>
        <dbReference type="ARBA" id="ARBA00004769"/>
    </source>
</evidence>
<name>A0ABR6YTY4_9FIRM</name>
<comment type="pathway">
    <text evidence="9">Cofactor biosynthesis; thiamine diphosphate biosynthesis; 4-amino-2-methyl-5-diphosphomethylpyrimidine from 5-amino-1-(5-phospho-D-ribosyl)imidazole: step 2/3.</text>
</comment>
<evidence type="ECO:0000256" key="11">
    <source>
        <dbReference type="ARBA" id="ARBA00043176"/>
    </source>
</evidence>
<gene>
    <name evidence="13" type="primary">thiD</name>
    <name evidence="13" type="ORF">GH811_03310</name>
</gene>
<dbReference type="EMBL" id="WJBE01000002">
    <property type="protein sequence ID" value="MBC3898640.1"/>
    <property type="molecule type" value="Genomic_DNA"/>
</dbReference>
<dbReference type="InterPro" id="IPR004399">
    <property type="entry name" value="HMP/HMP-P_kinase_dom"/>
</dbReference>
<dbReference type="InterPro" id="IPR029056">
    <property type="entry name" value="Ribokinase-like"/>
</dbReference>
<dbReference type="Proteomes" id="UP000622405">
    <property type="component" value="Unassembled WGS sequence"/>
</dbReference>
<evidence type="ECO:0000256" key="1">
    <source>
        <dbReference type="ARBA" id="ARBA00000151"/>
    </source>
</evidence>
<evidence type="ECO:0000256" key="10">
    <source>
        <dbReference type="ARBA" id="ARBA00042102"/>
    </source>
</evidence>
<dbReference type="InterPro" id="IPR013749">
    <property type="entry name" value="PM/HMP-P_kinase-1"/>
</dbReference>
<dbReference type="Pfam" id="PF08543">
    <property type="entry name" value="Phos_pyr_kin"/>
    <property type="match status" value="1"/>
</dbReference>
<evidence type="ECO:0000256" key="8">
    <source>
        <dbReference type="ARBA" id="ARBA00022977"/>
    </source>
</evidence>
<evidence type="ECO:0000256" key="5">
    <source>
        <dbReference type="ARBA" id="ARBA00012135"/>
    </source>
</evidence>
<keyword evidence="13" id="KW-0808">Transferase</keyword>
<evidence type="ECO:0000313" key="13">
    <source>
        <dbReference type="EMBL" id="MBC3898640.1"/>
    </source>
</evidence>
<dbReference type="Gene3D" id="3.40.1190.20">
    <property type="match status" value="1"/>
</dbReference>
<protein>
    <recommendedName>
        <fullName evidence="7">Hydroxymethylpyrimidine/phosphomethylpyrimidine kinase</fullName>
        <ecNumber evidence="5">2.7.1.49</ecNumber>
        <ecNumber evidence="6">2.7.4.7</ecNumber>
    </recommendedName>
    <alternativeName>
        <fullName evidence="10">Hydroxymethylpyrimidine kinase</fullName>
    </alternativeName>
    <alternativeName>
        <fullName evidence="11">Hydroxymethylpyrimidine phosphate kinase</fullName>
    </alternativeName>
</protein>
<dbReference type="GO" id="GO:0008902">
    <property type="term" value="F:hydroxymethylpyrimidine kinase activity"/>
    <property type="evidence" value="ECO:0007669"/>
    <property type="project" value="UniProtKB-EC"/>
</dbReference>
<comment type="catalytic activity">
    <reaction evidence="1">
        <text>4-amino-5-hydroxymethyl-2-methylpyrimidine + ATP = 4-amino-2-methyl-5-(phosphooxymethyl)pyrimidine + ADP + H(+)</text>
        <dbReference type="Rhea" id="RHEA:23096"/>
        <dbReference type="ChEBI" id="CHEBI:15378"/>
        <dbReference type="ChEBI" id="CHEBI:16892"/>
        <dbReference type="ChEBI" id="CHEBI:30616"/>
        <dbReference type="ChEBI" id="CHEBI:58354"/>
        <dbReference type="ChEBI" id="CHEBI:456216"/>
        <dbReference type="EC" id="2.7.1.49"/>
    </reaction>
</comment>
<proteinExistence type="inferred from homology"/>
<dbReference type="CDD" id="cd01169">
    <property type="entry name" value="HMPP_kinase"/>
    <property type="match status" value="1"/>
</dbReference>
<comment type="catalytic activity">
    <reaction evidence="2">
        <text>4-amino-2-methyl-5-(phosphooxymethyl)pyrimidine + ATP = 4-amino-2-methyl-5-(diphosphooxymethyl)pyrimidine + ADP</text>
        <dbReference type="Rhea" id="RHEA:19893"/>
        <dbReference type="ChEBI" id="CHEBI:30616"/>
        <dbReference type="ChEBI" id="CHEBI:57841"/>
        <dbReference type="ChEBI" id="CHEBI:58354"/>
        <dbReference type="ChEBI" id="CHEBI:456216"/>
        <dbReference type="EC" id="2.7.4.7"/>
    </reaction>
</comment>
<evidence type="ECO:0000256" key="6">
    <source>
        <dbReference type="ARBA" id="ARBA00012963"/>
    </source>
</evidence>
<evidence type="ECO:0000259" key="12">
    <source>
        <dbReference type="Pfam" id="PF08543"/>
    </source>
</evidence>
<evidence type="ECO:0000256" key="7">
    <source>
        <dbReference type="ARBA" id="ARBA00019161"/>
    </source>
</evidence>
<sequence>MKKVLSIAGSDSSGGAGIQADIKTMIAHGSYAMTVITVLTAQNTTGVYGISEVAPEFVENQLDCVFTDIFPDAVKIGMVYNAAIIHSIAGKLKQYQARNIVLDPVMVATSGGRLLSDDSIESLKTELMPLADLITPNIPEAECLCGFGIHSRLDMVRAAKEIAATYAGSILIKGGHLFESADDFLLIQDRKGSEEVWFPGTKIDNPNTHGTGCTLSAAIACNLAAGAEMKVAVKKAKDYVSGALAANLDLGQGSGPLDHGFQLT</sequence>
<feature type="domain" description="Pyridoxamine kinase/Phosphomethylpyrimidine kinase" evidence="12">
    <location>
        <begin position="11"/>
        <end position="258"/>
    </location>
</feature>
<accession>A0ABR6YTY4</accession>
<dbReference type="GO" id="GO:0008972">
    <property type="term" value="F:phosphomethylpyrimidine kinase activity"/>
    <property type="evidence" value="ECO:0007669"/>
    <property type="project" value="UniProtKB-EC"/>
</dbReference>
<dbReference type="SUPFAM" id="SSF53613">
    <property type="entry name" value="Ribokinase-like"/>
    <property type="match status" value="1"/>
</dbReference>
<dbReference type="RefSeq" id="WP_186893266.1">
    <property type="nucleotide sequence ID" value="NZ_WJBE01000002.1"/>
</dbReference>
<keyword evidence="14" id="KW-1185">Reference proteome</keyword>
<keyword evidence="13" id="KW-0418">Kinase</keyword>
<comment type="pathway">
    <text evidence="3">Cofactor biosynthesis; thiamine diphosphate biosynthesis; 4-amino-2-methyl-5-diphosphomethylpyrimidine from 5-amino-1-(5-phospho-D-ribosyl)imidazole: step 3/3.</text>
</comment>
<reference evidence="13 14" key="1">
    <citation type="journal article" date="2020" name="mSystems">
        <title>Defining Genomic and Predicted Metabolic Features of the Acetobacterium Genus.</title>
        <authorList>
            <person name="Ross D.E."/>
            <person name="Marshall C.W."/>
            <person name="Gulliver D."/>
            <person name="May H.D."/>
            <person name="Norman R.S."/>
        </authorList>
    </citation>
    <scope>NUCLEOTIDE SEQUENCE [LARGE SCALE GENOMIC DNA]</scope>
    <source>
        <strain evidence="13 14">DSM 4132</strain>
    </source>
</reference>
<keyword evidence="8" id="KW-0784">Thiamine biosynthesis</keyword>
<comment type="caution">
    <text evidence="13">The sequence shown here is derived from an EMBL/GenBank/DDBJ whole genome shotgun (WGS) entry which is preliminary data.</text>
</comment>